<keyword evidence="6 14" id="KW-0808">Transferase</keyword>
<comment type="function">
    <text evidence="1">Involved in the biosynthesis of the siderophore enterobactin (enterochelin), which is a macrocyclic trimeric lactone of N-(2,3-dihydroxybenzoyl)-serine. The serine trilactone serves as a scaffolding for the three catechol functionalities that provide hexadentate coordination for the tightly ligated iron(2+) atoms. Plays an essential role in the assembly of the enterobactin by catalyzing the transfer of the 4'-phosphopantetheine (Ppant) moiety from coenzyme A to the apo-domains of both EntB (ArCP domain) and EntF (PCP domain) to yield their holo-forms which make them competent for the activation of 2,3-dihydroxybenzoate (DHB) and L-serine, respectively.</text>
</comment>
<dbReference type="Gene3D" id="3.90.470.20">
    <property type="entry name" value="4'-phosphopantetheinyl transferase domain"/>
    <property type="match status" value="1"/>
</dbReference>
<reference evidence="14 15" key="1">
    <citation type="journal article" date="2021" name="Int. J. Syst. Evol. Microbiol.">
        <title>Steroidobacter gossypii sp. nov., isolated from soil of cotton cropping field.</title>
        <authorList>
            <person name="Huang R."/>
            <person name="Yang S."/>
            <person name="Zhen C."/>
            <person name="Liu W."/>
        </authorList>
    </citation>
    <scope>NUCLEOTIDE SEQUENCE [LARGE SCALE GENOMIC DNA]</scope>
    <source>
        <strain evidence="14 15">S1-65</strain>
    </source>
</reference>
<dbReference type="RefSeq" id="WP_203166592.1">
    <property type="nucleotide sequence ID" value="NZ_JAEVLS010000002.1"/>
</dbReference>
<comment type="subunit">
    <text evidence="4">EntB, EntD, EntE, and EntF form a multienzyme complex called enterobactin synthase.</text>
</comment>
<evidence type="ECO:0000256" key="9">
    <source>
        <dbReference type="ARBA" id="ARBA00031996"/>
    </source>
</evidence>
<evidence type="ECO:0000313" key="15">
    <source>
        <dbReference type="Proteomes" id="UP000661077"/>
    </source>
</evidence>
<evidence type="ECO:0000256" key="8">
    <source>
        <dbReference type="ARBA" id="ARBA00029894"/>
    </source>
</evidence>
<dbReference type="PANTHER" id="PTHR38096:SF1">
    <property type="entry name" value="ENTEROBACTIN SYNTHASE COMPONENT D"/>
    <property type="match status" value="1"/>
</dbReference>
<evidence type="ECO:0000256" key="5">
    <source>
        <dbReference type="ARBA" id="ARBA00019087"/>
    </source>
</evidence>
<comment type="catalytic activity">
    <reaction evidence="11">
        <text>apo-[peptidyl-carrier protein] + CoA = holo-[peptidyl-carrier protein] + adenosine 3',5'-bisphosphate + H(+)</text>
        <dbReference type="Rhea" id="RHEA:46228"/>
        <dbReference type="Rhea" id="RHEA-COMP:11479"/>
        <dbReference type="Rhea" id="RHEA-COMP:11480"/>
        <dbReference type="ChEBI" id="CHEBI:15378"/>
        <dbReference type="ChEBI" id="CHEBI:29999"/>
        <dbReference type="ChEBI" id="CHEBI:57287"/>
        <dbReference type="ChEBI" id="CHEBI:58343"/>
        <dbReference type="ChEBI" id="CHEBI:64479"/>
    </reaction>
</comment>
<evidence type="ECO:0000259" key="12">
    <source>
        <dbReference type="Pfam" id="PF01648"/>
    </source>
</evidence>
<dbReference type="GO" id="GO:0016740">
    <property type="term" value="F:transferase activity"/>
    <property type="evidence" value="ECO:0007669"/>
    <property type="project" value="UniProtKB-KW"/>
</dbReference>
<organism evidence="14 15">
    <name type="scientific">Steroidobacter gossypii</name>
    <dbReference type="NCBI Taxonomy" id="2805490"/>
    <lineage>
        <taxon>Bacteria</taxon>
        <taxon>Pseudomonadati</taxon>
        <taxon>Pseudomonadota</taxon>
        <taxon>Gammaproteobacteria</taxon>
        <taxon>Steroidobacterales</taxon>
        <taxon>Steroidobacteraceae</taxon>
        <taxon>Steroidobacter</taxon>
    </lineage>
</organism>
<comment type="pathway">
    <text evidence="2">Siderophore biosynthesis; enterobactin biosynthesis.</text>
</comment>
<evidence type="ECO:0000256" key="4">
    <source>
        <dbReference type="ARBA" id="ARBA00011503"/>
    </source>
</evidence>
<evidence type="ECO:0000256" key="11">
    <source>
        <dbReference type="ARBA" id="ARBA00049191"/>
    </source>
</evidence>
<dbReference type="Proteomes" id="UP000661077">
    <property type="component" value="Unassembled WGS sequence"/>
</dbReference>
<feature type="domain" description="4'-phosphopantetheinyl transferase" evidence="12">
    <location>
        <begin position="130"/>
        <end position="210"/>
    </location>
</feature>
<evidence type="ECO:0000256" key="6">
    <source>
        <dbReference type="ARBA" id="ARBA00022679"/>
    </source>
</evidence>
<dbReference type="InterPro" id="IPR037143">
    <property type="entry name" value="4-PPantetheinyl_Trfase_dom_sf"/>
</dbReference>
<evidence type="ECO:0000256" key="2">
    <source>
        <dbReference type="ARBA" id="ARBA00004993"/>
    </source>
</evidence>
<sequence>MFSEPSTLTVPDLPNQARFVVSEGRSDWFAPDIALYRCDFELAHFDDLLFEQLGIACPPSVRRSVAKRRAEYLAGRYCASMALRALGRCAVQIAIGPNRAPLWPHSIVGSLSHCDGSAVAAVSANPKYRGIGIDIENHVTDATIENLERLVLCGSERALLPRVPDERRAWFTLIFSLKESFFKAAFATVGRYFDFDAVTVRSVDLASGRICFETNYGLADSLPARTCLQGAFRLLPDERVVTSVALTR</sequence>
<evidence type="ECO:0000259" key="13">
    <source>
        <dbReference type="Pfam" id="PF17837"/>
    </source>
</evidence>
<evidence type="ECO:0000313" key="14">
    <source>
        <dbReference type="EMBL" id="MBM0104590.1"/>
    </source>
</evidence>
<dbReference type="Pfam" id="PF17837">
    <property type="entry name" value="4PPT_N"/>
    <property type="match status" value="1"/>
</dbReference>
<dbReference type="InterPro" id="IPR041354">
    <property type="entry name" value="4PPT_N"/>
</dbReference>
<evidence type="ECO:0000256" key="3">
    <source>
        <dbReference type="ARBA" id="ARBA00008342"/>
    </source>
</evidence>
<dbReference type="PRINTS" id="PR01399">
    <property type="entry name" value="ENTSNTHTASED"/>
</dbReference>
<comment type="caution">
    <text evidence="14">The sequence shown here is derived from an EMBL/GenBank/DDBJ whole genome shotgun (WGS) entry which is preliminary data.</text>
</comment>
<keyword evidence="7" id="KW-0259">Enterobactin biosynthesis</keyword>
<evidence type="ECO:0000256" key="7">
    <source>
        <dbReference type="ARBA" id="ARBA00023191"/>
    </source>
</evidence>
<accession>A0ABS1WUD8</accession>
<dbReference type="InterPro" id="IPR003542">
    <property type="entry name" value="Enbac_synth_compD-like"/>
</dbReference>
<dbReference type="EMBL" id="JAEVLS010000002">
    <property type="protein sequence ID" value="MBM0104590.1"/>
    <property type="molecule type" value="Genomic_DNA"/>
</dbReference>
<protein>
    <recommendedName>
        <fullName evidence="5">Enterobactin synthase component D</fullName>
    </recommendedName>
    <alternativeName>
        <fullName evidence="8">4'-phosphopantetheinyl transferase EntD</fullName>
    </alternativeName>
    <alternativeName>
        <fullName evidence="9">Enterochelin synthase D</fullName>
    </alternativeName>
</protein>
<comment type="catalytic activity">
    <reaction evidence="10">
        <text>apo-[aryl-carrier protein] + CoA = holo-[aryl-carrier protein] + adenosine 3',5'-bisphosphate + H(+)</text>
        <dbReference type="Rhea" id="RHEA:48404"/>
        <dbReference type="Rhea" id="RHEA-COMP:15903"/>
        <dbReference type="Rhea" id="RHEA-COMP:17557"/>
        <dbReference type="ChEBI" id="CHEBI:15378"/>
        <dbReference type="ChEBI" id="CHEBI:29999"/>
        <dbReference type="ChEBI" id="CHEBI:57287"/>
        <dbReference type="ChEBI" id="CHEBI:58343"/>
        <dbReference type="ChEBI" id="CHEBI:64479"/>
    </reaction>
</comment>
<proteinExistence type="inferred from homology"/>
<dbReference type="InterPro" id="IPR008278">
    <property type="entry name" value="4-PPantetheinyl_Trfase_dom"/>
</dbReference>
<name>A0ABS1WUD8_9GAMM</name>
<dbReference type="PANTHER" id="PTHR38096">
    <property type="entry name" value="ENTEROBACTIN SYNTHASE COMPONENT D"/>
    <property type="match status" value="1"/>
</dbReference>
<dbReference type="Pfam" id="PF01648">
    <property type="entry name" value="ACPS"/>
    <property type="match status" value="1"/>
</dbReference>
<feature type="domain" description="4'-phosphopantetheinyl transferase N-terminal" evidence="13">
    <location>
        <begin position="61"/>
        <end position="123"/>
    </location>
</feature>
<comment type="similarity">
    <text evidence="3">Belongs to the P-Pant transferase superfamily. EntD family.</text>
</comment>
<gene>
    <name evidence="14" type="ORF">JM946_07515</name>
</gene>
<evidence type="ECO:0000256" key="10">
    <source>
        <dbReference type="ARBA" id="ARBA00049176"/>
    </source>
</evidence>
<evidence type="ECO:0000256" key="1">
    <source>
        <dbReference type="ARBA" id="ARBA00003937"/>
    </source>
</evidence>
<dbReference type="SUPFAM" id="SSF56214">
    <property type="entry name" value="4'-phosphopantetheinyl transferase"/>
    <property type="match status" value="1"/>
</dbReference>
<keyword evidence="15" id="KW-1185">Reference proteome</keyword>